<comment type="caution">
    <text evidence="3">The sequence shown here is derived from an EMBL/GenBank/DDBJ whole genome shotgun (WGS) entry which is preliminary data.</text>
</comment>
<feature type="region of interest" description="Disordered" evidence="1">
    <location>
        <begin position="836"/>
        <end position="1027"/>
    </location>
</feature>
<feature type="compositionally biased region" description="Basic residues" evidence="1">
    <location>
        <begin position="904"/>
        <end position="917"/>
    </location>
</feature>
<dbReference type="EMBL" id="JARAKH010000038">
    <property type="protein sequence ID" value="KAK8383107.1"/>
    <property type="molecule type" value="Genomic_DNA"/>
</dbReference>
<feature type="region of interest" description="Disordered" evidence="1">
    <location>
        <begin position="1"/>
        <end position="20"/>
    </location>
</feature>
<dbReference type="PROSITE" id="PS50004">
    <property type="entry name" value="C2"/>
    <property type="match status" value="1"/>
</dbReference>
<dbReference type="Proteomes" id="UP001487740">
    <property type="component" value="Unassembled WGS sequence"/>
</dbReference>
<feature type="region of interest" description="Disordered" evidence="1">
    <location>
        <begin position="596"/>
        <end position="627"/>
    </location>
</feature>
<evidence type="ECO:0000313" key="4">
    <source>
        <dbReference type="Proteomes" id="UP001487740"/>
    </source>
</evidence>
<feature type="compositionally biased region" description="Polar residues" evidence="1">
    <location>
        <begin position="165"/>
        <end position="179"/>
    </location>
</feature>
<evidence type="ECO:0000259" key="2">
    <source>
        <dbReference type="PROSITE" id="PS50004"/>
    </source>
</evidence>
<feature type="region of interest" description="Disordered" evidence="1">
    <location>
        <begin position="531"/>
        <end position="559"/>
    </location>
</feature>
<feature type="region of interest" description="Disordered" evidence="1">
    <location>
        <begin position="29"/>
        <end position="250"/>
    </location>
</feature>
<dbReference type="GO" id="GO:0005634">
    <property type="term" value="C:nucleus"/>
    <property type="evidence" value="ECO:0007669"/>
    <property type="project" value="TreeGrafter"/>
</dbReference>
<feature type="region of interest" description="Disordered" evidence="1">
    <location>
        <begin position="417"/>
        <end position="519"/>
    </location>
</feature>
<dbReference type="Pfam" id="PF00168">
    <property type="entry name" value="C2"/>
    <property type="match status" value="1"/>
</dbReference>
<feature type="compositionally biased region" description="Polar residues" evidence="1">
    <location>
        <begin position="945"/>
        <end position="955"/>
    </location>
</feature>
<dbReference type="PANTHER" id="PTHR46848">
    <property type="entry name" value="REGULATOR OF G-PROTEIN SIGNALING 3"/>
    <property type="match status" value="1"/>
</dbReference>
<feature type="compositionally biased region" description="Pro residues" evidence="1">
    <location>
        <begin position="927"/>
        <end position="941"/>
    </location>
</feature>
<feature type="compositionally biased region" description="Polar residues" evidence="1">
    <location>
        <begin position="474"/>
        <end position="491"/>
    </location>
</feature>
<name>A0AAW0T9Q5_SCYPA</name>
<dbReference type="InterPro" id="IPR000008">
    <property type="entry name" value="C2_dom"/>
</dbReference>
<dbReference type="SUPFAM" id="SSF49562">
    <property type="entry name" value="C2 domain (Calcium/lipid-binding domain, CaLB)"/>
    <property type="match status" value="1"/>
</dbReference>
<reference evidence="3 4" key="1">
    <citation type="submission" date="2023-03" db="EMBL/GenBank/DDBJ databases">
        <title>High-quality genome of Scylla paramamosain provides insights in environmental adaptation.</title>
        <authorList>
            <person name="Zhang L."/>
        </authorList>
    </citation>
    <scope>NUCLEOTIDE SEQUENCE [LARGE SCALE GENOMIC DNA]</scope>
    <source>
        <strain evidence="3">LZ_2023a</strain>
        <tissue evidence="3">Muscle</tissue>
    </source>
</reference>
<dbReference type="Gene3D" id="2.60.40.150">
    <property type="entry name" value="C2 domain"/>
    <property type="match status" value="1"/>
</dbReference>
<evidence type="ECO:0000256" key="1">
    <source>
        <dbReference type="SAM" id="MobiDB-lite"/>
    </source>
</evidence>
<feature type="compositionally biased region" description="Basic and acidic residues" evidence="1">
    <location>
        <begin position="238"/>
        <end position="250"/>
    </location>
</feature>
<sequence length="1139" mass="124149">MIPAPSPPSLSGICTGQLPSGSWAARTALRSTWRTSRPRSLASPTLRPGRRTGQLPRARPPTAAPGQHVHIDYSEASREPAMPLHQLRPPPPPPPRGTRASQGTRKSRTKMPSWQRPEPLLPVIYENTRREETPRAAKKRKLRHLMEIEFSIDDDDDERPGGGTSEVSPRGGSQSSSDIPDSGVSEGLTTPLISPLSGPRSPQSPRSDSLLGEPSTPLSLDQLEGKAGPTENTTPDVPRPRLPHDVTDPGFLECERRGYLSEELQEEAPSSWRCGGRSWVDASPISRGDVSRMLLSAVGRNLFCDSPAEGSPARDNSLGRRHSLGSLADLSRKLSFLGLGDNSTTHGKEASVSREAPLKKAHSVLCLSPTSPVRCTAASISASTSSVPLMAAVAQILKEPEARGSPPCRRWLPADGQTAQNTSVQSGQWWAGGAGEAGEERCATKGSGSAGGQAARPSLSCQPSPRYHHPSCPLSPSQSHPALQTISSNPTLPLPVEMSGGQPLAAGHAGAGLSVPVGPRPEKEAVLATQDVSECDSGCGGDLTPRWDQTSARQRRRREESHYRLQRMLEECPCSLRHGEAEESVSADWSMEAVPDEVSTRDPCDLEAEGSDAVPSPSSLPSPPSPDAVSLCTIDSDYGDGIYVSPRLVEQLRRLTEAKMLARLRKSFRGKKEKRPSENVPTKTSGAPKVGIFMFVDNPMYLSPEVKKEARVVSAHASDKSKSAWYVGNPMYTSPEPHRRDSVPEERQRALCEKENLRNTRLANVVRQNPTGRKPLANLWLQSNPCYESPEAKASTAEDDTYLTPIAVRRPATLADDPNILDVQKFLDHEYCTIPGDDSDSWVTHSSGSRDSDSPAARRSLAFGAPRRDPTTPSRIWRETGKNQHSTPRKPQGSLEKGATLGTRQHRTPRAVKRGRRGVSQEEPRGASPPPLPARPHPPLHPITHDTSLPANTFEDTSDFHHHRPADPREDTAHFQLPPDGIYESVNRGGRRRVTRSYSDVVRASTCSSGPKNGASGSLCEGSQRGKARRRVGRKYRAGEVLQGKGQLKLAVYENYGLLTIHIMEARKLRSRLSSVCNPYVKISLVPDSQERTFCRTPLLRATNTPHFDQKFSFRLLTRGLGQEASRVCVEQRHAEEEE</sequence>
<feature type="compositionally biased region" description="Basic and acidic residues" evidence="1">
    <location>
        <begin position="866"/>
        <end position="882"/>
    </location>
</feature>
<accession>A0AAW0T9Q5</accession>
<dbReference type="PANTHER" id="PTHR46848:SF1">
    <property type="entry name" value="REGULATOR OF G-PROTEIN SIGNALING 3"/>
    <property type="match status" value="1"/>
</dbReference>
<dbReference type="InterPro" id="IPR035892">
    <property type="entry name" value="C2_domain_sf"/>
</dbReference>
<keyword evidence="4" id="KW-1185">Reference proteome</keyword>
<gene>
    <name evidence="3" type="ORF">O3P69_011550</name>
</gene>
<feature type="domain" description="C2" evidence="2">
    <location>
        <begin position="1044"/>
        <end position="1139"/>
    </location>
</feature>
<evidence type="ECO:0000313" key="3">
    <source>
        <dbReference type="EMBL" id="KAK8383107.1"/>
    </source>
</evidence>
<feature type="compositionally biased region" description="Polar residues" evidence="1">
    <location>
        <begin position="417"/>
        <end position="428"/>
    </location>
</feature>
<feature type="compositionally biased region" description="Basic and acidic residues" evidence="1">
    <location>
        <begin position="69"/>
        <end position="78"/>
    </location>
</feature>
<proteinExistence type="predicted"/>
<protein>
    <recommendedName>
        <fullName evidence="2">C2 domain-containing protein</fullName>
    </recommendedName>
</protein>
<dbReference type="AlphaFoldDB" id="A0AAW0T9Q5"/>
<organism evidence="3 4">
    <name type="scientific">Scylla paramamosain</name>
    <name type="common">Mud crab</name>
    <dbReference type="NCBI Taxonomy" id="85552"/>
    <lineage>
        <taxon>Eukaryota</taxon>
        <taxon>Metazoa</taxon>
        <taxon>Ecdysozoa</taxon>
        <taxon>Arthropoda</taxon>
        <taxon>Crustacea</taxon>
        <taxon>Multicrustacea</taxon>
        <taxon>Malacostraca</taxon>
        <taxon>Eumalacostraca</taxon>
        <taxon>Eucarida</taxon>
        <taxon>Decapoda</taxon>
        <taxon>Pleocyemata</taxon>
        <taxon>Brachyura</taxon>
        <taxon>Eubrachyura</taxon>
        <taxon>Portunoidea</taxon>
        <taxon>Portunidae</taxon>
        <taxon>Portuninae</taxon>
        <taxon>Scylla</taxon>
    </lineage>
</organism>
<dbReference type="GO" id="GO:0005886">
    <property type="term" value="C:plasma membrane"/>
    <property type="evidence" value="ECO:0007669"/>
    <property type="project" value="TreeGrafter"/>
</dbReference>